<proteinExistence type="predicted"/>
<gene>
    <name evidence="2" type="ORF">B5807_02696</name>
</gene>
<organism evidence="2 3">
    <name type="scientific">Epicoccum nigrum</name>
    <name type="common">Soil fungus</name>
    <name type="synonym">Epicoccum purpurascens</name>
    <dbReference type="NCBI Taxonomy" id="105696"/>
    <lineage>
        <taxon>Eukaryota</taxon>
        <taxon>Fungi</taxon>
        <taxon>Dikarya</taxon>
        <taxon>Ascomycota</taxon>
        <taxon>Pezizomycotina</taxon>
        <taxon>Dothideomycetes</taxon>
        <taxon>Pleosporomycetidae</taxon>
        <taxon>Pleosporales</taxon>
        <taxon>Pleosporineae</taxon>
        <taxon>Didymellaceae</taxon>
        <taxon>Epicoccum</taxon>
    </lineage>
</organism>
<feature type="domain" description="LYR motif-containing protein Cup1-like N-terminal" evidence="1">
    <location>
        <begin position="75"/>
        <end position="185"/>
    </location>
</feature>
<protein>
    <recommendedName>
        <fullName evidence="1">LYR motif-containing protein Cup1-like N-terminal domain-containing protein</fullName>
    </recommendedName>
</protein>
<reference evidence="2 3" key="1">
    <citation type="journal article" date="2017" name="Genome Announc.">
        <title>Genome sequence of the saprophytic ascomycete Epicoccum nigrum ICMP 19927 strain isolated from New Zealand.</title>
        <authorList>
            <person name="Fokin M."/>
            <person name="Fleetwood D."/>
            <person name="Weir B.S."/>
            <person name="Villas-Boas S.G."/>
        </authorList>
    </citation>
    <scope>NUCLEOTIDE SEQUENCE [LARGE SCALE GENOMIC DNA]</scope>
    <source>
        <strain evidence="2 3">ICMP 19927</strain>
    </source>
</reference>
<dbReference type="CDD" id="cd20273">
    <property type="entry name" value="Complex1_LYR_unchar"/>
    <property type="match status" value="1"/>
</dbReference>
<dbReference type="EMBL" id="KZ107839">
    <property type="protein sequence ID" value="OSS52179.1"/>
    <property type="molecule type" value="Genomic_DNA"/>
</dbReference>
<sequence>MRGDWSEWSESVRVQRVELIAGPIKRGASKSEPCDCKPSPSPSASHAIGNLMSATATATATATLRPAAHTKSLHLLRALLREASYLPDVTARDYFRRYIVARFKAYQPKANATASFDVKAVDKFRHRSFKRRHEGIINERAGQQQRKAQKSLNLLRRATQGEGRIVQKLLWVAYGRLGRRKYALLECLLKPDPAWPAGPTPLQQLYHSDLRCLQYFDAPTRSKNNTAWHLAISGQYPRLREVVRTQVHKGIGLRREMKKPFLATPIVNTWLQPMPLKRAVNNVRRWYAETMTRLLPPLPAAEWDRLDALSKGRQRIDFVKRRTPVAASVPPSRDVAMAEETSLEQLVQRSLAMDKPTKVEKARSIGKSHLLTARYMQRMYLRLLSLSCKLEYNDTKKRWDVIWGDSSKGAQPANYAAPVDDALFAGVNAKNGLVVKTCEKAEQVPPSRTPLPRKDDGHVQRFPFFAEQLPTSHPMRRDLDVFKRQREADRVRTGMLDGRLR</sequence>
<dbReference type="OMA" id="QWRHLFR"/>
<name>A0A1Y2M8P5_EPING</name>
<dbReference type="Proteomes" id="UP000193240">
    <property type="component" value="Unassembled WGS sequence"/>
</dbReference>
<evidence type="ECO:0000259" key="1">
    <source>
        <dbReference type="Pfam" id="PF20263"/>
    </source>
</evidence>
<dbReference type="AlphaFoldDB" id="A0A1Y2M8P5"/>
<dbReference type="Pfam" id="PF20263">
    <property type="entry name" value="LYRM2-like"/>
    <property type="match status" value="1"/>
</dbReference>
<keyword evidence="3" id="KW-1185">Reference proteome</keyword>
<accession>A0A1Y2M8P5</accession>
<evidence type="ECO:0000313" key="3">
    <source>
        <dbReference type="Proteomes" id="UP000193240"/>
    </source>
</evidence>
<dbReference type="InParanoid" id="A0A1Y2M8P5"/>
<dbReference type="InterPro" id="IPR046896">
    <property type="entry name" value="Cup1-like_N"/>
</dbReference>
<evidence type="ECO:0000313" key="2">
    <source>
        <dbReference type="EMBL" id="OSS52179.1"/>
    </source>
</evidence>